<sequence>MAFALSVLENYHITIGQLMPNSWRVILGLVDLAEKFDVYLHDKAFLYLFYMKQNPDSSSRYMFVPRKKHVIAFEKVKSVDREWNGRYAMVHGVIDDVGSPWIAPTV</sequence>
<proteinExistence type="predicted"/>
<protein>
    <recommendedName>
        <fullName evidence="1">Transposase (putative) gypsy type domain-containing protein</fullName>
    </recommendedName>
</protein>
<accession>W9SC37</accession>
<dbReference type="Proteomes" id="UP000030645">
    <property type="component" value="Unassembled WGS sequence"/>
</dbReference>
<organism evidence="2 3">
    <name type="scientific">Morus notabilis</name>
    <dbReference type="NCBI Taxonomy" id="981085"/>
    <lineage>
        <taxon>Eukaryota</taxon>
        <taxon>Viridiplantae</taxon>
        <taxon>Streptophyta</taxon>
        <taxon>Embryophyta</taxon>
        <taxon>Tracheophyta</taxon>
        <taxon>Spermatophyta</taxon>
        <taxon>Magnoliopsida</taxon>
        <taxon>eudicotyledons</taxon>
        <taxon>Gunneridae</taxon>
        <taxon>Pentapetalae</taxon>
        <taxon>rosids</taxon>
        <taxon>fabids</taxon>
        <taxon>Rosales</taxon>
        <taxon>Moraceae</taxon>
        <taxon>Moreae</taxon>
        <taxon>Morus</taxon>
    </lineage>
</organism>
<keyword evidence="3" id="KW-1185">Reference proteome</keyword>
<gene>
    <name evidence="2" type="ORF">L484_014676</name>
</gene>
<evidence type="ECO:0000313" key="3">
    <source>
        <dbReference type="Proteomes" id="UP000030645"/>
    </source>
</evidence>
<dbReference type="InterPro" id="IPR007321">
    <property type="entry name" value="Transposase_28"/>
</dbReference>
<dbReference type="EMBL" id="KE346353">
    <property type="protein sequence ID" value="EXC34952.1"/>
    <property type="molecule type" value="Genomic_DNA"/>
</dbReference>
<evidence type="ECO:0000259" key="1">
    <source>
        <dbReference type="Pfam" id="PF04195"/>
    </source>
</evidence>
<dbReference type="Pfam" id="PF04195">
    <property type="entry name" value="Transposase_28"/>
    <property type="match status" value="1"/>
</dbReference>
<feature type="domain" description="Transposase (putative) gypsy type" evidence="1">
    <location>
        <begin position="2"/>
        <end position="52"/>
    </location>
</feature>
<evidence type="ECO:0000313" key="2">
    <source>
        <dbReference type="EMBL" id="EXC34952.1"/>
    </source>
</evidence>
<dbReference type="AlphaFoldDB" id="W9SC37"/>
<reference evidence="3" key="1">
    <citation type="submission" date="2013-01" db="EMBL/GenBank/DDBJ databases">
        <title>Draft Genome Sequence of a Mulberry Tree, Morus notabilis C.K. Schneid.</title>
        <authorList>
            <person name="He N."/>
            <person name="Zhao S."/>
        </authorList>
    </citation>
    <scope>NUCLEOTIDE SEQUENCE</scope>
</reference>
<name>W9SC37_9ROSA</name>